<evidence type="ECO:0000256" key="1">
    <source>
        <dbReference type="SAM" id="Phobius"/>
    </source>
</evidence>
<dbReference type="PROSITE" id="PS51257">
    <property type="entry name" value="PROKAR_LIPOPROTEIN"/>
    <property type="match status" value="1"/>
</dbReference>
<evidence type="ECO:0000313" key="3">
    <source>
        <dbReference type="Proteomes" id="UP001524502"/>
    </source>
</evidence>
<dbReference type="EMBL" id="JANFXK010000012">
    <property type="protein sequence ID" value="MCQ4637416.1"/>
    <property type="molecule type" value="Genomic_DNA"/>
</dbReference>
<proteinExistence type="predicted"/>
<keyword evidence="3" id="KW-1185">Reference proteome</keyword>
<dbReference type="RefSeq" id="WP_256132604.1">
    <property type="nucleotide sequence ID" value="NZ_JANFXK010000012.1"/>
</dbReference>
<comment type="caution">
    <text evidence="2">The sequence shown here is derived from an EMBL/GenBank/DDBJ whole genome shotgun (WGS) entry which is preliminary data.</text>
</comment>
<evidence type="ECO:0000313" key="2">
    <source>
        <dbReference type="EMBL" id="MCQ4637416.1"/>
    </source>
</evidence>
<sequence length="304" mass="32548">MSRKRNYIIAGLLAAACCGFMVVFPSIAIYSAQKGIYLWAQSVLPALLPFFICANFLNYMGAVRVIRPSMFPFAMSVLSGYPMGAKIIGDMRKEHTISRAEAKRLISFCSTSGPTFMVGAVGVGMLGSAAAGILIAVSHYLGAVLNGMIYSFFFRKKSREPAAAAPQNRRNQGLLEIFTDAILSAFKSLAIILAYIILFMFLTDLMHMGGLFSWIGYPPLKALAKGFFEMTVGCGALSECIGLSMSLKCVLCTFVLSWGGLSIIGQSMSMLSGSGVGLPYFALTKLTHAILAGIIALLLCGCVL</sequence>
<evidence type="ECO:0008006" key="4">
    <source>
        <dbReference type="Google" id="ProtNLM"/>
    </source>
</evidence>
<keyword evidence="1" id="KW-1133">Transmembrane helix</keyword>
<keyword evidence="1" id="KW-0472">Membrane</keyword>
<name>A0ABT1RQE3_9FIRM</name>
<protein>
    <recommendedName>
        <fullName evidence="4">Sporulation integral membrane protein YlbJ</fullName>
    </recommendedName>
</protein>
<gene>
    <name evidence="2" type="ORF">NE619_11835</name>
</gene>
<reference evidence="2 3" key="1">
    <citation type="submission" date="2022-06" db="EMBL/GenBank/DDBJ databases">
        <title>Isolation of gut microbiota from human fecal samples.</title>
        <authorList>
            <person name="Pamer E.G."/>
            <person name="Barat B."/>
            <person name="Waligurski E."/>
            <person name="Medina S."/>
            <person name="Paddock L."/>
            <person name="Mostad J."/>
        </authorList>
    </citation>
    <scope>NUCLEOTIDE SEQUENCE [LARGE SCALE GENOMIC DNA]</scope>
    <source>
        <strain evidence="2 3">SL.3.17</strain>
    </source>
</reference>
<feature type="transmembrane region" description="Helical" evidence="1">
    <location>
        <begin position="174"/>
        <end position="202"/>
    </location>
</feature>
<feature type="transmembrane region" description="Helical" evidence="1">
    <location>
        <begin position="105"/>
        <end position="127"/>
    </location>
</feature>
<organism evidence="2 3">
    <name type="scientific">Anaerovorax odorimutans</name>
    <dbReference type="NCBI Taxonomy" id="109327"/>
    <lineage>
        <taxon>Bacteria</taxon>
        <taxon>Bacillati</taxon>
        <taxon>Bacillota</taxon>
        <taxon>Clostridia</taxon>
        <taxon>Peptostreptococcales</taxon>
        <taxon>Anaerovoracaceae</taxon>
        <taxon>Anaerovorax</taxon>
    </lineage>
</organism>
<feature type="transmembrane region" description="Helical" evidence="1">
    <location>
        <begin position="133"/>
        <end position="153"/>
    </location>
</feature>
<feature type="transmembrane region" description="Helical" evidence="1">
    <location>
        <begin position="36"/>
        <end position="57"/>
    </location>
</feature>
<accession>A0ABT1RQE3</accession>
<feature type="transmembrane region" description="Helical" evidence="1">
    <location>
        <begin position="249"/>
        <end position="268"/>
    </location>
</feature>
<dbReference type="Proteomes" id="UP001524502">
    <property type="component" value="Unassembled WGS sequence"/>
</dbReference>
<feature type="transmembrane region" description="Helical" evidence="1">
    <location>
        <begin position="7"/>
        <end position="30"/>
    </location>
</feature>
<feature type="transmembrane region" description="Helical" evidence="1">
    <location>
        <begin position="222"/>
        <end position="242"/>
    </location>
</feature>
<keyword evidence="1" id="KW-0812">Transmembrane</keyword>
<feature type="transmembrane region" description="Helical" evidence="1">
    <location>
        <begin position="280"/>
        <end position="303"/>
    </location>
</feature>